<keyword evidence="2" id="KW-0560">Oxidoreductase</keyword>
<evidence type="ECO:0000256" key="4">
    <source>
        <dbReference type="ARBA" id="ARBA00037918"/>
    </source>
</evidence>
<accession>C4K618</accession>
<comment type="pathway">
    <text evidence="4">Polyol metabolism; glycerol fermentation; glycerone phosphate from glycerol (oxidative route): step 1/2.</text>
</comment>
<comment type="catalytic activity">
    <reaction evidence="7">
        <text>glycerol + NAD(+) = dihydroxyacetone + NADH + H(+)</text>
        <dbReference type="Rhea" id="RHEA:13769"/>
        <dbReference type="ChEBI" id="CHEBI:15378"/>
        <dbReference type="ChEBI" id="CHEBI:16016"/>
        <dbReference type="ChEBI" id="CHEBI:17754"/>
        <dbReference type="ChEBI" id="CHEBI:57540"/>
        <dbReference type="ChEBI" id="CHEBI:57945"/>
        <dbReference type="EC" id="1.1.1.6"/>
    </reaction>
</comment>
<keyword evidence="3" id="KW-0520">NAD</keyword>
<dbReference type="KEGG" id="hde:HDEF_1374"/>
<dbReference type="Pfam" id="PF00465">
    <property type="entry name" value="Fe-ADH"/>
    <property type="match status" value="1"/>
</dbReference>
<protein>
    <recommendedName>
        <fullName evidence="6">Glycerol dehydrogenase</fullName>
        <ecNumber evidence="5">1.1.1.6</ecNumber>
    </recommendedName>
</protein>
<name>C4K618_HAMD5</name>
<dbReference type="InterPro" id="IPR001670">
    <property type="entry name" value="ADH_Fe/GldA"/>
</dbReference>
<evidence type="ECO:0000256" key="6">
    <source>
        <dbReference type="ARBA" id="ARBA00040132"/>
    </source>
</evidence>
<dbReference type="InterPro" id="IPR016205">
    <property type="entry name" value="Glycerol_DH"/>
</dbReference>
<evidence type="ECO:0000256" key="1">
    <source>
        <dbReference type="ARBA" id="ARBA00022723"/>
    </source>
</evidence>
<dbReference type="Gene3D" id="3.40.50.1970">
    <property type="match status" value="1"/>
</dbReference>
<evidence type="ECO:0000256" key="2">
    <source>
        <dbReference type="ARBA" id="ARBA00023002"/>
    </source>
</evidence>
<evidence type="ECO:0000313" key="9">
    <source>
        <dbReference type="EMBL" id="ACQ68011.1"/>
    </source>
</evidence>
<evidence type="ECO:0000256" key="3">
    <source>
        <dbReference type="ARBA" id="ARBA00023027"/>
    </source>
</evidence>
<dbReference type="HOGENOM" id="CLU_2034838_0_0_6"/>
<feature type="domain" description="Alcohol dehydrogenase iron-type/glycerol dehydrogenase GldA" evidence="8">
    <location>
        <begin position="54"/>
        <end position="109"/>
    </location>
</feature>
<evidence type="ECO:0000256" key="7">
    <source>
        <dbReference type="ARBA" id="ARBA00049006"/>
    </source>
</evidence>
<dbReference type="Proteomes" id="UP000002334">
    <property type="component" value="Chromosome"/>
</dbReference>
<dbReference type="EC" id="1.1.1.6" evidence="5"/>
<reference evidence="9 10" key="1">
    <citation type="journal article" date="2009" name="Proc. Natl. Acad. Sci. U.S.A.">
        <title>Hamiltonella defensa, genome evolution of protective bacterial endosymbiont from pathogenic ancestors.</title>
        <authorList>
            <person name="Degnan P.H."/>
            <person name="Yu Y."/>
            <person name="Sisneros N."/>
            <person name="Wing R.A."/>
            <person name="Moran N.A."/>
        </authorList>
    </citation>
    <scope>NUCLEOTIDE SEQUENCE [LARGE SCALE GENOMIC DNA]</scope>
    <source>
        <strain evidence="10">5AT</strain>
    </source>
</reference>
<dbReference type="GO" id="GO:0008888">
    <property type="term" value="F:glycerol dehydrogenase (NAD+) activity"/>
    <property type="evidence" value="ECO:0007669"/>
    <property type="project" value="UniProtKB-EC"/>
</dbReference>
<sequence length="121" mass="13110">MPLFLIQLNTLVRLSFSLSTRELLLLHRVSGNKVSDQPYPFSRDFCGATFTSHAFNEQTSVVVGAGGGKTLDTAKAVADKLKLSVAIVPIVASSDVPCNTFLVIDTDEGVFDSYRVYGKHS</sequence>
<dbReference type="PANTHER" id="PTHR43616:SF5">
    <property type="entry name" value="GLYCEROL DEHYDROGENASE 1"/>
    <property type="match status" value="1"/>
</dbReference>
<dbReference type="SUPFAM" id="SSF56796">
    <property type="entry name" value="Dehydroquinate synthase-like"/>
    <property type="match status" value="1"/>
</dbReference>
<gene>
    <name evidence="9" type="ordered locus">HDEF_1374</name>
</gene>
<dbReference type="GO" id="GO:0046872">
    <property type="term" value="F:metal ion binding"/>
    <property type="evidence" value="ECO:0007669"/>
    <property type="project" value="UniProtKB-KW"/>
</dbReference>
<keyword evidence="1" id="KW-0479">Metal-binding</keyword>
<dbReference type="AlphaFoldDB" id="C4K618"/>
<dbReference type="PANTHER" id="PTHR43616">
    <property type="entry name" value="GLYCEROL DEHYDROGENASE"/>
    <property type="match status" value="1"/>
</dbReference>
<proteinExistence type="predicted"/>
<evidence type="ECO:0000256" key="5">
    <source>
        <dbReference type="ARBA" id="ARBA00039147"/>
    </source>
</evidence>
<evidence type="ECO:0000313" key="10">
    <source>
        <dbReference type="Proteomes" id="UP000002334"/>
    </source>
</evidence>
<organism evidence="9 10">
    <name type="scientific">Hamiltonella defensa subsp. Acyrthosiphon pisum (strain 5AT)</name>
    <dbReference type="NCBI Taxonomy" id="572265"/>
    <lineage>
        <taxon>Bacteria</taxon>
        <taxon>Pseudomonadati</taxon>
        <taxon>Pseudomonadota</taxon>
        <taxon>Gammaproteobacteria</taxon>
        <taxon>Enterobacterales</taxon>
        <taxon>Enterobacteriaceae</taxon>
        <taxon>aphid secondary symbionts</taxon>
        <taxon>Candidatus Williamhamiltonella</taxon>
    </lineage>
</organism>
<dbReference type="EMBL" id="CP001277">
    <property type="protein sequence ID" value="ACQ68011.1"/>
    <property type="molecule type" value="Genomic_DNA"/>
</dbReference>
<keyword evidence="10" id="KW-1185">Reference proteome</keyword>
<evidence type="ECO:0000259" key="8">
    <source>
        <dbReference type="Pfam" id="PF00465"/>
    </source>
</evidence>
<dbReference type="eggNOG" id="COG0371">
    <property type="taxonomic scope" value="Bacteria"/>
</dbReference>